<keyword evidence="3" id="KW-1185">Reference proteome</keyword>
<evidence type="ECO:0000313" key="3">
    <source>
        <dbReference type="Proteomes" id="UP001320972"/>
    </source>
</evidence>
<keyword evidence="1" id="KW-1133">Transmembrane helix</keyword>
<accession>A0ABT2QG93</accession>
<sequence length="658" mass="77352">MAEVLVFTIFAAMIAVYSALPEHKQVRVRYSIDQWSIFLVSFVFFLISLLYLSKRYISESELYTEMAILGRQIPSLFAIDALQITLAFTSVLGFYLIFISEPARIRDGDAFIDELRRLTHNREYSDLSLLIEDNYNTIFHHNDDARIEVLRRVNSSDNDSLVRIWRYDLQYSDKKRGLPSINILDTDYEEFLNPALDGLIDPDHSDLIKYERSLLDTELELLLGTQYEELFEDDVASILEEAGSPAIDFDSLTTEELEELMNLDSNDEYPVNQSIDPRKPTNLEIYDILMCLIYSIIIDITNIEKEQIRRISTEVEIILLNETHCGPIAMNNPDLGVNLIPDEIEDFDKSEFVDIYIRSLHSDINSTLYQEIKNNRFGEGKRYRIEEENRLLSALFSDCNVAKDVAVYNPIADSVKENIQRQRRKDHDEYNNHQGMFKYGHDESRFRDPIFVGIRFFDIMVTESLYQHIEWHMWLYYLSTFSKRICSNFKIIDESKRNHEFPNDYAYLLKEISSILVKWIRLSHRETSEVRIGLENVAPNHENGDIIKSSIRCLVEFHKQILTCDDIPGSFKRDISYQVFKLHFDLYFSHETIANQYSEVIVLCMLERCEEYSRDSDQYRNLIMNHLHTIDSIDLLPINESSESIDELSQRFRLDDYR</sequence>
<gene>
    <name evidence="2" type="ORF">OB955_14535</name>
</gene>
<feature type="transmembrane region" description="Helical" evidence="1">
    <location>
        <begin position="34"/>
        <end position="52"/>
    </location>
</feature>
<name>A0ABT2QG93_9EURY</name>
<comment type="caution">
    <text evidence="2">The sequence shown here is derived from an EMBL/GenBank/DDBJ whole genome shotgun (WGS) entry which is preliminary data.</text>
</comment>
<evidence type="ECO:0000256" key="1">
    <source>
        <dbReference type="SAM" id="Phobius"/>
    </source>
</evidence>
<reference evidence="2 3" key="1">
    <citation type="submission" date="2022-09" db="EMBL/GenBank/DDBJ databases">
        <title>Enrichment on poylsaccharides allowed isolation of novel metabolic and taxonomic groups of Haloarchaea.</title>
        <authorList>
            <person name="Sorokin D.Y."/>
            <person name="Elcheninov A.G."/>
            <person name="Khizhniak T.V."/>
            <person name="Kolganova T.V."/>
            <person name="Kublanov I.V."/>
        </authorList>
    </citation>
    <scope>NUCLEOTIDE SEQUENCE [LARGE SCALE GENOMIC DNA]</scope>
    <source>
        <strain evidence="2 3">AArc-m2/3/4</strain>
    </source>
</reference>
<keyword evidence="1" id="KW-0812">Transmembrane</keyword>
<protein>
    <recommendedName>
        <fullName evidence="4">DUF2254 domain-containing protein</fullName>
    </recommendedName>
</protein>
<keyword evidence="1" id="KW-0472">Membrane</keyword>
<evidence type="ECO:0000313" key="2">
    <source>
        <dbReference type="EMBL" id="MCU4973949.1"/>
    </source>
</evidence>
<organism evidence="2 3">
    <name type="scientific">Natronoglomus mannanivorans</name>
    <dbReference type="NCBI Taxonomy" id="2979990"/>
    <lineage>
        <taxon>Archaea</taxon>
        <taxon>Methanobacteriati</taxon>
        <taxon>Methanobacteriota</taxon>
        <taxon>Stenosarchaea group</taxon>
        <taxon>Halobacteria</taxon>
        <taxon>Halobacteriales</taxon>
        <taxon>Natrialbaceae</taxon>
        <taxon>Natronoglomus</taxon>
    </lineage>
</organism>
<dbReference type="RefSeq" id="WP_338008231.1">
    <property type="nucleotide sequence ID" value="NZ_JAOPKB010000009.1"/>
</dbReference>
<proteinExistence type="predicted"/>
<dbReference type="EMBL" id="JAOPKB010000009">
    <property type="protein sequence ID" value="MCU4973949.1"/>
    <property type="molecule type" value="Genomic_DNA"/>
</dbReference>
<feature type="transmembrane region" description="Helical" evidence="1">
    <location>
        <begin position="73"/>
        <end position="98"/>
    </location>
</feature>
<evidence type="ECO:0008006" key="4">
    <source>
        <dbReference type="Google" id="ProtNLM"/>
    </source>
</evidence>
<dbReference type="Proteomes" id="UP001320972">
    <property type="component" value="Unassembled WGS sequence"/>
</dbReference>